<dbReference type="RefSeq" id="WP_096382229.1">
    <property type="nucleotide sequence ID" value="NZ_AP017457.1"/>
</dbReference>
<reference evidence="2 3" key="1">
    <citation type="journal article" date="2016" name="Genome Announc.">
        <title>Complete Genome Sequence of Aurantimicrobium minutum Type Strain KNCT, a Planktonic Ultramicrobacterium Isolated from River Water.</title>
        <authorList>
            <person name="Nakai R."/>
            <person name="Fujisawa T."/>
            <person name="Nakamura Y."/>
            <person name="Nishide H."/>
            <person name="Uchiyama I."/>
            <person name="Baba T."/>
            <person name="Toyoda A."/>
            <person name="Fujiyama A."/>
            <person name="Naganuma T."/>
            <person name="Niki H."/>
        </authorList>
    </citation>
    <scope>NUCLEOTIDE SEQUENCE [LARGE SCALE GENOMIC DNA]</scope>
    <source>
        <strain evidence="2 3">KNC</strain>
    </source>
</reference>
<name>A0A173LXM2_9MICO</name>
<protein>
    <submittedName>
        <fullName evidence="2">WD-40 repeat protein</fullName>
    </submittedName>
</protein>
<dbReference type="Proteomes" id="UP000243847">
    <property type="component" value="Chromosome sequence1"/>
</dbReference>
<evidence type="ECO:0000313" key="3">
    <source>
        <dbReference type="Proteomes" id="UP000243847"/>
    </source>
</evidence>
<proteinExistence type="predicted"/>
<sequence>MASRIAEAYVQIVPSMTGAQSALENEFSNIGGPVGQSMGQGMMGSLKSLAGPMAAIVGGVAIGNFTKDIVGAAQAEVEQNARINQIASSMGLFGKNAGEVSQRLIDLAQAQALNKGLDEDAIKNTQAKLLTFKELAATAGDMGGMFDRATMAAMDLAAAGFGSAEGNAVALGKALNDPIQGMASLGRMGVQFTDEQKAMIEAMVTAGDMAGAQALMMKELETQVGGTAEATATNADKMSQSFANFQETLGLLVLPAVEKLAIVGADLMNWMADNPVVVQALAIALGILAAAFVGVTIATWAMNTALLANPITWIIIGIMALIGAIILLAMNWDSVVKWISTVWAGFVGWITPGIKAIGDVFSAVFNGIGQVIGNVFNGVVWLVKSYINTILNLVNGVIGALNGVGSFISKATGGSIGFKLNKIPLLANGGTITGSGTVLVGEKGPELLNLNRGASVVPLDKASGQTIVYNAAPNTSLDAEQALFTAMRRAKVVGW</sequence>
<gene>
    <name evidence="2" type="ORF">AUMI_110710</name>
</gene>
<dbReference type="OrthoDB" id="177147at2"/>
<dbReference type="KEGG" id="amin:AUMI_110710"/>
<feature type="transmembrane region" description="Helical" evidence="1">
    <location>
        <begin position="276"/>
        <end position="301"/>
    </location>
</feature>
<evidence type="ECO:0000313" key="2">
    <source>
        <dbReference type="EMBL" id="BAU99613.1"/>
    </source>
</evidence>
<keyword evidence="1" id="KW-0812">Transmembrane</keyword>
<organism evidence="2 3">
    <name type="scientific">Aurantimicrobium minutum</name>
    <dbReference type="NCBI Taxonomy" id="708131"/>
    <lineage>
        <taxon>Bacteria</taxon>
        <taxon>Bacillati</taxon>
        <taxon>Actinomycetota</taxon>
        <taxon>Actinomycetes</taxon>
        <taxon>Micrococcales</taxon>
        <taxon>Microbacteriaceae</taxon>
        <taxon>Aurantimicrobium</taxon>
    </lineage>
</organism>
<keyword evidence="1" id="KW-1133">Transmembrane helix</keyword>
<dbReference type="EMBL" id="AP017457">
    <property type="protein sequence ID" value="BAU99613.1"/>
    <property type="molecule type" value="Genomic_DNA"/>
</dbReference>
<feature type="transmembrane region" description="Helical" evidence="1">
    <location>
        <begin position="307"/>
        <end position="328"/>
    </location>
</feature>
<dbReference type="GeneID" id="80452264"/>
<dbReference type="AlphaFoldDB" id="A0A173LXM2"/>
<keyword evidence="1" id="KW-0472">Membrane</keyword>
<feature type="transmembrane region" description="Helical" evidence="1">
    <location>
        <begin position="335"/>
        <end position="354"/>
    </location>
</feature>
<accession>A0A173LXM2</accession>
<evidence type="ECO:0000256" key="1">
    <source>
        <dbReference type="SAM" id="Phobius"/>
    </source>
</evidence>
<feature type="transmembrane region" description="Helical" evidence="1">
    <location>
        <begin position="360"/>
        <end position="383"/>
    </location>
</feature>